<dbReference type="EMBL" id="WSLF01000001">
    <property type="protein sequence ID" value="KAE9636903.1"/>
    <property type="molecule type" value="Genomic_DNA"/>
</dbReference>
<reference evidence="13 14" key="1">
    <citation type="submission" date="2019-12" db="EMBL/GenBank/DDBJ databases">
        <title>Defluviitalea raffinosedens, isolated from a biogas fermenter, genome sequencing and characterization.</title>
        <authorList>
            <person name="Rettenmaier R."/>
            <person name="Schneider M."/>
            <person name="Neuhaus K."/>
            <person name="Liebl W."/>
            <person name="Zverlov V."/>
        </authorList>
    </citation>
    <scope>NUCLEOTIDE SEQUENCE [LARGE SCALE GENOMIC DNA]</scope>
    <source>
        <strain evidence="13 14">249c-K6</strain>
    </source>
</reference>
<evidence type="ECO:0000313" key="14">
    <source>
        <dbReference type="Proteomes" id="UP000483018"/>
    </source>
</evidence>
<dbReference type="PANTHER" id="PTHR42763">
    <property type="entry name" value="ADP-GLUCOSE PHOSPHORYLASE"/>
    <property type="match status" value="1"/>
</dbReference>
<accession>A0A7C8LM47</accession>
<feature type="domain" description="Galactose-1-phosphate uridyl transferase N-terminal" evidence="11">
    <location>
        <begin position="11"/>
        <end position="180"/>
    </location>
</feature>
<evidence type="ECO:0000256" key="5">
    <source>
        <dbReference type="ARBA" id="ARBA00022833"/>
    </source>
</evidence>
<keyword evidence="3 13" id="KW-0548">Nucleotidyltransferase</keyword>
<evidence type="ECO:0000259" key="12">
    <source>
        <dbReference type="Pfam" id="PF02744"/>
    </source>
</evidence>
<gene>
    <name evidence="13" type="primary">galT</name>
    <name evidence="13" type="ORF">GND95_00280</name>
</gene>
<feature type="binding site" evidence="10">
    <location>
        <position position="53"/>
    </location>
    <ligand>
        <name>Zn(2+)</name>
        <dbReference type="ChEBI" id="CHEBI:29105"/>
    </ligand>
</feature>
<comment type="similarity">
    <text evidence="1">Belongs to the galactose-1-phosphate uridylyltransferase type 1 family.</text>
</comment>
<evidence type="ECO:0000259" key="11">
    <source>
        <dbReference type="Pfam" id="PF01087"/>
    </source>
</evidence>
<dbReference type="SUPFAM" id="SSF54197">
    <property type="entry name" value="HIT-like"/>
    <property type="match status" value="2"/>
</dbReference>
<feature type="domain" description="Galactose-1-phosphate uridyl transferase C-terminal" evidence="12">
    <location>
        <begin position="195"/>
        <end position="306"/>
    </location>
</feature>
<dbReference type="EC" id="2.7.7.12" evidence="8"/>
<dbReference type="Proteomes" id="UP000483018">
    <property type="component" value="Unassembled WGS sequence"/>
</dbReference>
<name>A0A7C8LM47_9FIRM</name>
<feature type="binding site" evidence="10">
    <location>
        <position position="122"/>
    </location>
    <ligand>
        <name>Zn(2+)</name>
        <dbReference type="ChEBI" id="CHEBI:29105"/>
    </ligand>
</feature>
<dbReference type="Pfam" id="PF01087">
    <property type="entry name" value="GalP_UDP_transf"/>
    <property type="match status" value="1"/>
</dbReference>
<comment type="cofactor">
    <cofactor evidence="10">
        <name>Zn(2+)</name>
        <dbReference type="ChEBI" id="CHEBI:29105"/>
    </cofactor>
    <text evidence="10">Binds 1 zinc ion per subunit.</text>
</comment>
<keyword evidence="7" id="KW-0119">Carbohydrate metabolism</keyword>
<evidence type="ECO:0000256" key="7">
    <source>
        <dbReference type="ARBA" id="ARBA00023277"/>
    </source>
</evidence>
<dbReference type="InterPro" id="IPR036265">
    <property type="entry name" value="HIT-like_sf"/>
</dbReference>
<dbReference type="UniPathway" id="UPA00214"/>
<organism evidence="13 14">
    <name type="scientific">Defluviitalea raffinosedens</name>
    <dbReference type="NCBI Taxonomy" id="1450156"/>
    <lineage>
        <taxon>Bacteria</taxon>
        <taxon>Bacillati</taxon>
        <taxon>Bacillota</taxon>
        <taxon>Clostridia</taxon>
        <taxon>Lachnospirales</taxon>
        <taxon>Defluviitaleaceae</taxon>
        <taxon>Defluviitalea</taxon>
    </lineage>
</organism>
<dbReference type="NCBIfam" id="TIGR00209">
    <property type="entry name" value="galT_1"/>
    <property type="match status" value="1"/>
</dbReference>
<evidence type="ECO:0000256" key="10">
    <source>
        <dbReference type="PIRSR" id="PIRSR000808-3"/>
    </source>
</evidence>
<dbReference type="GO" id="GO:0008270">
    <property type="term" value="F:zinc ion binding"/>
    <property type="evidence" value="ECO:0007669"/>
    <property type="project" value="InterPro"/>
</dbReference>
<dbReference type="InterPro" id="IPR001937">
    <property type="entry name" value="GalP_UDPtransf1"/>
</dbReference>
<protein>
    <recommendedName>
        <fullName evidence="8">Galactose-1-phosphate uridylyltransferase</fullName>
        <ecNumber evidence="8">2.7.7.12</ecNumber>
    </recommendedName>
</protein>
<dbReference type="Pfam" id="PF02744">
    <property type="entry name" value="GalP_UDP_tr_C"/>
    <property type="match status" value="1"/>
</dbReference>
<evidence type="ECO:0000256" key="1">
    <source>
        <dbReference type="ARBA" id="ARBA00010951"/>
    </source>
</evidence>
<comment type="caution">
    <text evidence="13">The sequence shown here is derived from an EMBL/GenBank/DDBJ whole genome shotgun (WGS) entry which is preliminary data.</text>
</comment>
<feature type="binding site" evidence="10">
    <location>
        <position position="50"/>
    </location>
    <ligand>
        <name>Zn(2+)</name>
        <dbReference type="ChEBI" id="CHEBI:29105"/>
    </ligand>
</feature>
<dbReference type="InterPro" id="IPR053177">
    <property type="entry name" value="ADP-glucose_phosphorylase"/>
</dbReference>
<dbReference type="Gene3D" id="3.30.428.10">
    <property type="entry name" value="HIT-like"/>
    <property type="match status" value="2"/>
</dbReference>
<keyword evidence="4 10" id="KW-0479">Metal-binding</keyword>
<keyword evidence="5 10" id="KW-0862">Zinc</keyword>
<evidence type="ECO:0000313" key="13">
    <source>
        <dbReference type="EMBL" id="KAE9636903.1"/>
    </source>
</evidence>
<feature type="active site" description="Tele-UMP-histidine intermediate" evidence="9">
    <location>
        <position position="175"/>
    </location>
</feature>
<proteinExistence type="inferred from homology"/>
<dbReference type="PIRSF" id="PIRSF000808">
    <property type="entry name" value="GalT"/>
    <property type="match status" value="1"/>
</dbReference>
<evidence type="ECO:0000256" key="3">
    <source>
        <dbReference type="ARBA" id="ARBA00022695"/>
    </source>
</evidence>
<dbReference type="GO" id="GO:0006012">
    <property type="term" value="P:galactose metabolic process"/>
    <property type="evidence" value="ECO:0007669"/>
    <property type="project" value="UniProtKB-UniRule"/>
</dbReference>
<evidence type="ECO:0000256" key="8">
    <source>
        <dbReference type="NCBIfam" id="TIGR00209"/>
    </source>
</evidence>
<dbReference type="PANTHER" id="PTHR42763:SF2">
    <property type="entry name" value="ADP-GLUCOSE PHOSPHORYLASE"/>
    <property type="match status" value="1"/>
</dbReference>
<dbReference type="AlphaFoldDB" id="A0A7C8LM47"/>
<evidence type="ECO:0000256" key="4">
    <source>
        <dbReference type="ARBA" id="ARBA00022723"/>
    </source>
</evidence>
<keyword evidence="6" id="KW-0299">Galactose metabolism</keyword>
<evidence type="ECO:0000256" key="6">
    <source>
        <dbReference type="ARBA" id="ARBA00023144"/>
    </source>
</evidence>
<keyword evidence="14" id="KW-1185">Reference proteome</keyword>
<sequence length="345" mass="40235">MLDFTTDRGRSMSEIRKDIVTGVWTIIAVERGKRPHDFEKQSIKKNSEGCPFCAGNENQTPPEVLAYRTGQQEPNNSKWKVRVVPNKYSALKEQNAVETIKGFYETITGYGVHEVLIDTTDHEATIGKMSYEQLELVLRALKERYKDISSDDKIKYVQIFKNQGAEAGASLQHPHWQIIGVPLMPENQKQIIKGSKKYFQEHSRCVYCEMLRYERNAKVRIIYENKYFTLFAPYASRFCYETWIMPKQHLYDFSRLKDEHLKSLAQILKESIQRYEKVFDQLAYNICFMSPPLEVNVEKYFHWHIQIIPRLGNLAGFELSTGSYINPTPPEMVAETLQKVAKKVR</sequence>
<dbReference type="InterPro" id="IPR005850">
    <property type="entry name" value="GalP_Utransf_C"/>
</dbReference>
<evidence type="ECO:0000256" key="9">
    <source>
        <dbReference type="PIRSR" id="PIRSR000808-1"/>
    </source>
</evidence>
<dbReference type="GO" id="GO:0008108">
    <property type="term" value="F:UDP-glucose:hexose-1-phosphate uridylyltransferase activity"/>
    <property type="evidence" value="ECO:0007669"/>
    <property type="project" value="UniProtKB-UniRule"/>
</dbReference>
<evidence type="ECO:0000256" key="2">
    <source>
        <dbReference type="ARBA" id="ARBA00022679"/>
    </source>
</evidence>
<feature type="binding site" evidence="10">
    <location>
        <position position="173"/>
    </location>
    <ligand>
        <name>Zn(2+)</name>
        <dbReference type="ChEBI" id="CHEBI:29105"/>
    </ligand>
</feature>
<keyword evidence="2 13" id="KW-0808">Transferase</keyword>
<dbReference type="InterPro" id="IPR005849">
    <property type="entry name" value="GalP_Utransf_N"/>
</dbReference>